<feature type="transmembrane region" description="Helical" evidence="1">
    <location>
        <begin position="80"/>
        <end position="97"/>
    </location>
</feature>
<evidence type="ECO:0000313" key="2">
    <source>
        <dbReference type="EMBL" id="MFK6999290.1"/>
    </source>
</evidence>
<evidence type="ECO:0008006" key="4">
    <source>
        <dbReference type="Google" id="ProtNLM"/>
    </source>
</evidence>
<sequence length="200" mass="23376">MKRLFPILSYIFHPLFISFYTIVIYLFSIKSNNFINEINYIYKAFIITVFIPLIIFYLLIRFKKIENSMINNVNERKTPLFLQLISYFITTLSLVNYSDRYLLNYFIANGISTIIALYFTFLNKKISLHMLSITGMSSWIILNHIKLDSLYFLCLTITLLVLSSCVAISRLVMKAHTRTELILGTLSGIIPQIILFILQQ</sequence>
<feature type="transmembrane region" description="Helical" evidence="1">
    <location>
        <begin position="150"/>
        <end position="169"/>
    </location>
</feature>
<evidence type="ECO:0000256" key="1">
    <source>
        <dbReference type="SAM" id="Phobius"/>
    </source>
</evidence>
<gene>
    <name evidence="2" type="ORF">V3I07_00115</name>
</gene>
<keyword evidence="1" id="KW-0812">Transmembrane</keyword>
<name>A0ABW8P4S4_9FLAO</name>
<reference evidence="2 3" key="1">
    <citation type="submission" date="2024-02" db="EMBL/GenBank/DDBJ databases">
        <title>Comparative Genomic Analysis of Flavobacterium Species Causing Columnaris Disease of Freshwater Fish in Thailand: Insights into Virulence and Resistance Mechanisms.</title>
        <authorList>
            <person name="Nguyen D."/>
            <person name="Chokmangmeepisarn P."/>
            <person name="Khianchaikhan K."/>
            <person name="Morishita M."/>
            <person name="Bunnoy A."/>
            <person name="Rodkhum C."/>
        </authorList>
    </citation>
    <scope>NUCLEOTIDE SEQUENCE [LARGE SCALE GENOMIC DNA]</scope>
    <source>
        <strain evidence="2 3">CNRT2201</strain>
    </source>
</reference>
<organism evidence="2 3">
    <name type="scientific">Flavobacterium oreochromis</name>
    <dbReference type="NCBI Taxonomy" id="2906078"/>
    <lineage>
        <taxon>Bacteria</taxon>
        <taxon>Pseudomonadati</taxon>
        <taxon>Bacteroidota</taxon>
        <taxon>Flavobacteriia</taxon>
        <taxon>Flavobacteriales</taxon>
        <taxon>Flavobacteriaceae</taxon>
        <taxon>Flavobacterium</taxon>
    </lineage>
</organism>
<evidence type="ECO:0000313" key="3">
    <source>
        <dbReference type="Proteomes" id="UP001621706"/>
    </source>
</evidence>
<accession>A0ABW8P4S4</accession>
<proteinExistence type="predicted"/>
<feature type="transmembrane region" description="Helical" evidence="1">
    <location>
        <begin position="181"/>
        <end position="198"/>
    </location>
</feature>
<dbReference type="Proteomes" id="UP001621706">
    <property type="component" value="Unassembled WGS sequence"/>
</dbReference>
<feature type="transmembrane region" description="Helical" evidence="1">
    <location>
        <begin position="103"/>
        <end position="121"/>
    </location>
</feature>
<dbReference type="RefSeq" id="WP_123902148.1">
    <property type="nucleotide sequence ID" value="NZ_JAZGZP010000001.1"/>
</dbReference>
<keyword evidence="1" id="KW-1133">Transmembrane helix</keyword>
<protein>
    <recommendedName>
        <fullName evidence="4">Phosphatase PAP2 family protein</fullName>
    </recommendedName>
</protein>
<keyword evidence="3" id="KW-1185">Reference proteome</keyword>
<dbReference type="EMBL" id="JAZGZP010000001">
    <property type="protein sequence ID" value="MFK6999290.1"/>
    <property type="molecule type" value="Genomic_DNA"/>
</dbReference>
<keyword evidence="1" id="KW-0472">Membrane</keyword>
<comment type="caution">
    <text evidence="2">The sequence shown here is derived from an EMBL/GenBank/DDBJ whole genome shotgun (WGS) entry which is preliminary data.</text>
</comment>
<feature type="transmembrane region" description="Helical" evidence="1">
    <location>
        <begin position="40"/>
        <end position="60"/>
    </location>
</feature>
<feature type="transmembrane region" description="Helical" evidence="1">
    <location>
        <begin position="7"/>
        <end position="28"/>
    </location>
</feature>